<evidence type="ECO:0000256" key="1">
    <source>
        <dbReference type="ARBA" id="ARBA00004571"/>
    </source>
</evidence>
<keyword evidence="8" id="KW-0408">Iron</keyword>
<keyword evidence="10 16" id="KW-0798">TonB box</keyword>
<evidence type="ECO:0000256" key="15">
    <source>
        <dbReference type="PROSITE-ProRule" id="PRU10144"/>
    </source>
</evidence>
<evidence type="ECO:0000256" key="4">
    <source>
        <dbReference type="ARBA" id="ARBA00022452"/>
    </source>
</evidence>
<dbReference type="NCBIfam" id="TIGR01783">
    <property type="entry name" value="TonB-siderophor"/>
    <property type="match status" value="1"/>
</dbReference>
<evidence type="ECO:0000313" key="19">
    <source>
        <dbReference type="EMBL" id="QBF26411.1"/>
    </source>
</evidence>
<keyword evidence="3 14" id="KW-0813">Transport</keyword>
<dbReference type="SMART" id="SM00965">
    <property type="entry name" value="STN"/>
    <property type="match status" value="1"/>
</dbReference>
<feature type="short sequence motif" description="TonB C-terminal box" evidence="15">
    <location>
        <begin position="782"/>
        <end position="799"/>
    </location>
</feature>
<dbReference type="InterPro" id="IPR036942">
    <property type="entry name" value="Beta-barrel_TonB_sf"/>
</dbReference>
<evidence type="ECO:0000259" key="18">
    <source>
        <dbReference type="SMART" id="SM00965"/>
    </source>
</evidence>
<dbReference type="InterPro" id="IPR011662">
    <property type="entry name" value="Secretin/TonB_short_N"/>
</dbReference>
<evidence type="ECO:0000256" key="3">
    <source>
        <dbReference type="ARBA" id="ARBA00022448"/>
    </source>
</evidence>
<feature type="domain" description="Secretin/TonB short N-terminal" evidence="18">
    <location>
        <begin position="51"/>
        <end position="102"/>
    </location>
</feature>
<evidence type="ECO:0000256" key="11">
    <source>
        <dbReference type="ARBA" id="ARBA00023136"/>
    </source>
</evidence>
<evidence type="ECO:0000256" key="6">
    <source>
        <dbReference type="ARBA" id="ARBA00022692"/>
    </source>
</evidence>
<dbReference type="CDD" id="cd01347">
    <property type="entry name" value="ligand_gated_channel"/>
    <property type="match status" value="1"/>
</dbReference>
<keyword evidence="20" id="KW-1185">Reference proteome</keyword>
<evidence type="ECO:0000256" key="13">
    <source>
        <dbReference type="ARBA" id="ARBA00023237"/>
    </source>
</evidence>
<sequence>MRSRRIHHALRCCALLLPLSLAQAEAATRTYDLAQDDLGQVLTRFAAEAGVVLSFDPALTQGLRSEGLHGQYEVEEGLRALLASKGLALIKEADGRYSLVREVNEAGAISLSATEVTSNQLGTITEESRSYTPGTIATATRLVLTPRETPQSITVVTRQHMDDFGLNNIDDVMRHTPGITVSAYDTERNSYYARGFAISNFQYDGIPSTSRNVGYSAGNSLSDMAIYDRVEVLKGATGLLTGAGSLGATINLVRKKPTAEFKGHFALGAGTWDNYRSELDVSGPLTDNGNVRGRAVAAYQDKHSFLDHYERKTSVYYGILEFDLDPDTLLTVGADYQDNNPKGSSWSGTVPLYNGYGDTNNVSHHFNNAAKWSTWEQYTRTVFASLEHHLDNGWVAKAQLDHKINGYHAPLGSIQGYQPGKDGTADIYAQKYTGETVSNSLDLYASGPFQLLGREHELVIGNSYTASRWKGKDYRDVTYADDIIEDFPNWNGDIGEPDWGPVAARTDDKVRQNGTYLTARLHPTDDLTLLLGGRLVNYSYDGIDANNKENDRLIPYLGAVYDLNDTYSLYASYTDIFMPQDAWFRDRNDRLLDPDEGQNYEVGLKGEFLDGRVNASLAYFEIHQSNRTVEDNQYNGDPTNPAVGFAWMGVKAKTKGFEAEVSGELAPGWQLQAGYTHKVIRDDDGKKVSTWEPEDQVSFYTSYQLTGALERLTVGGGARWQGKGWQVLHNRPKDIDQEFAQDPFWLVDLMARYQITENLSATVNANNLFDKRYYTNIGFYNSMSYGDPRNLMLTTRWDF</sequence>
<dbReference type="GO" id="GO:0015891">
    <property type="term" value="P:siderophore transport"/>
    <property type="evidence" value="ECO:0007669"/>
    <property type="project" value="InterPro"/>
</dbReference>
<evidence type="ECO:0000256" key="14">
    <source>
        <dbReference type="PROSITE-ProRule" id="PRU01360"/>
    </source>
</evidence>
<evidence type="ECO:0000313" key="20">
    <source>
        <dbReference type="Proteomes" id="UP000291130"/>
    </source>
</evidence>
<dbReference type="PROSITE" id="PS01156">
    <property type="entry name" value="TONB_DEPENDENT_REC_2"/>
    <property type="match status" value="1"/>
</dbReference>
<evidence type="ECO:0000256" key="9">
    <source>
        <dbReference type="ARBA" id="ARBA00023065"/>
    </source>
</evidence>
<dbReference type="InterPro" id="IPR010105">
    <property type="entry name" value="TonB_sidphr_rcpt"/>
</dbReference>
<dbReference type="Gene3D" id="3.55.50.30">
    <property type="match status" value="1"/>
</dbReference>
<comment type="similarity">
    <text evidence="2 14 16">Belongs to the TonB-dependent receptor family.</text>
</comment>
<comment type="subcellular location">
    <subcellularLocation>
        <location evidence="1 14">Cell outer membrane</location>
        <topology evidence="1 14">Multi-pass membrane protein</topology>
    </subcellularLocation>
</comment>
<feature type="chain" id="PRO_5019432833" evidence="17">
    <location>
        <begin position="25"/>
        <end position="799"/>
    </location>
</feature>
<dbReference type="InterPro" id="IPR039426">
    <property type="entry name" value="TonB-dep_rcpt-like"/>
</dbReference>
<dbReference type="Pfam" id="PF07715">
    <property type="entry name" value="Plug"/>
    <property type="match status" value="1"/>
</dbReference>
<dbReference type="InterPro" id="IPR037066">
    <property type="entry name" value="Plug_dom_sf"/>
</dbReference>
<evidence type="ECO:0000256" key="16">
    <source>
        <dbReference type="RuleBase" id="RU003357"/>
    </source>
</evidence>
<keyword evidence="13 14" id="KW-0998">Cell outer membrane</keyword>
<accession>A0A411MHZ1</accession>
<dbReference type="InterPro" id="IPR010917">
    <property type="entry name" value="TonB_rcpt_CS"/>
</dbReference>
<dbReference type="Gene3D" id="2.40.170.20">
    <property type="entry name" value="TonB-dependent receptor, beta-barrel domain"/>
    <property type="match status" value="1"/>
</dbReference>
<dbReference type="PROSITE" id="PS52016">
    <property type="entry name" value="TONB_DEPENDENT_REC_3"/>
    <property type="match status" value="1"/>
</dbReference>
<dbReference type="KEGG" id="ptk:EXN22_12165"/>
<dbReference type="FunFam" id="2.170.130.10:FF:000010">
    <property type="entry name" value="Ferripyoverdine receptor"/>
    <property type="match status" value="1"/>
</dbReference>
<dbReference type="Gene3D" id="2.170.130.10">
    <property type="entry name" value="TonB-dependent receptor, plug domain"/>
    <property type="match status" value="1"/>
</dbReference>
<name>A0A411MHZ1_9PSED</name>
<keyword evidence="6 14" id="KW-0812">Transmembrane</keyword>
<dbReference type="PANTHER" id="PTHR32552">
    <property type="entry name" value="FERRICHROME IRON RECEPTOR-RELATED"/>
    <property type="match status" value="1"/>
</dbReference>
<keyword evidence="11 14" id="KW-0472">Membrane</keyword>
<dbReference type="Proteomes" id="UP000291130">
    <property type="component" value="Chromosome"/>
</dbReference>
<dbReference type="GO" id="GO:0009279">
    <property type="term" value="C:cell outer membrane"/>
    <property type="evidence" value="ECO:0007669"/>
    <property type="project" value="UniProtKB-SubCell"/>
</dbReference>
<dbReference type="InterPro" id="IPR012910">
    <property type="entry name" value="Plug_dom"/>
</dbReference>
<reference evidence="19 20" key="1">
    <citation type="submission" date="2019-02" db="EMBL/GenBank/DDBJ databases">
        <title>Complete genome sequence of Pseudomonas sp. SNU WT1 isolated from rainbow trout.</title>
        <authorList>
            <person name="Oh W.T."/>
            <person name="Park S.C."/>
        </authorList>
    </citation>
    <scope>NUCLEOTIDE SEQUENCE [LARGE SCALE GENOMIC DNA]</scope>
    <source>
        <strain evidence="19 20">SNU WT1</strain>
    </source>
</reference>
<keyword evidence="4 14" id="KW-1134">Transmembrane beta strand</keyword>
<evidence type="ECO:0000256" key="7">
    <source>
        <dbReference type="ARBA" id="ARBA00022729"/>
    </source>
</evidence>
<evidence type="ECO:0000256" key="2">
    <source>
        <dbReference type="ARBA" id="ARBA00009810"/>
    </source>
</evidence>
<dbReference type="RefSeq" id="WP_130264280.1">
    <property type="nucleotide sequence ID" value="NZ_CP035952.1"/>
</dbReference>
<keyword evidence="7 17" id="KW-0732">Signal</keyword>
<keyword evidence="5" id="KW-0410">Iron transport</keyword>
<evidence type="ECO:0000256" key="5">
    <source>
        <dbReference type="ARBA" id="ARBA00022496"/>
    </source>
</evidence>
<dbReference type="AlphaFoldDB" id="A0A411MHZ1"/>
<evidence type="ECO:0000256" key="17">
    <source>
        <dbReference type="SAM" id="SignalP"/>
    </source>
</evidence>
<keyword evidence="12 19" id="KW-0675">Receptor</keyword>
<evidence type="ECO:0000256" key="8">
    <source>
        <dbReference type="ARBA" id="ARBA00023004"/>
    </source>
</evidence>
<gene>
    <name evidence="19" type="ORF">EXN22_12165</name>
</gene>
<dbReference type="GO" id="GO:0038023">
    <property type="term" value="F:signaling receptor activity"/>
    <property type="evidence" value="ECO:0007669"/>
    <property type="project" value="InterPro"/>
</dbReference>
<dbReference type="GO" id="GO:0015344">
    <property type="term" value="F:siderophore uptake transmembrane transporter activity"/>
    <property type="evidence" value="ECO:0007669"/>
    <property type="project" value="TreeGrafter"/>
</dbReference>
<evidence type="ECO:0000256" key="10">
    <source>
        <dbReference type="ARBA" id="ARBA00023077"/>
    </source>
</evidence>
<dbReference type="PANTHER" id="PTHR32552:SF74">
    <property type="entry name" value="HYDROXAMATE SIDEROPHORE RECEPTOR FHUE"/>
    <property type="match status" value="1"/>
</dbReference>
<proteinExistence type="inferred from homology"/>
<dbReference type="EMBL" id="CP035952">
    <property type="protein sequence ID" value="QBF26411.1"/>
    <property type="molecule type" value="Genomic_DNA"/>
</dbReference>
<dbReference type="OrthoDB" id="8663017at2"/>
<dbReference type="InterPro" id="IPR000531">
    <property type="entry name" value="Beta-barrel_TonB"/>
</dbReference>
<feature type="signal peptide" evidence="17">
    <location>
        <begin position="1"/>
        <end position="24"/>
    </location>
</feature>
<keyword evidence="9" id="KW-0406">Ion transport</keyword>
<dbReference type="SUPFAM" id="SSF56935">
    <property type="entry name" value="Porins"/>
    <property type="match status" value="1"/>
</dbReference>
<dbReference type="Pfam" id="PF00593">
    <property type="entry name" value="TonB_dep_Rec_b-barrel"/>
    <property type="match status" value="1"/>
</dbReference>
<protein>
    <submittedName>
        <fullName evidence="19">TonB-dependent siderophore receptor</fullName>
    </submittedName>
</protein>
<evidence type="ECO:0000256" key="12">
    <source>
        <dbReference type="ARBA" id="ARBA00023170"/>
    </source>
</evidence>
<organism evidence="19 20">
    <name type="scientific">Pseudomonas tructae</name>
    <dbReference type="NCBI Taxonomy" id="2518644"/>
    <lineage>
        <taxon>Bacteria</taxon>
        <taxon>Pseudomonadati</taxon>
        <taxon>Pseudomonadota</taxon>
        <taxon>Gammaproteobacteria</taxon>
        <taxon>Pseudomonadales</taxon>
        <taxon>Pseudomonadaceae</taxon>
        <taxon>Pseudomonas</taxon>
    </lineage>
</organism>